<dbReference type="Proteomes" id="UP001501867">
    <property type="component" value="Unassembled WGS sequence"/>
</dbReference>
<feature type="compositionally biased region" description="Polar residues" evidence="1">
    <location>
        <begin position="182"/>
        <end position="209"/>
    </location>
</feature>
<dbReference type="EMBL" id="BAAABV010000038">
    <property type="protein sequence ID" value="GAA0325276.1"/>
    <property type="molecule type" value="Genomic_DNA"/>
</dbReference>
<evidence type="ECO:0000256" key="1">
    <source>
        <dbReference type="SAM" id="MobiDB-lite"/>
    </source>
</evidence>
<reference evidence="3" key="1">
    <citation type="journal article" date="2019" name="Int. J. Syst. Evol. Microbiol.">
        <title>The Global Catalogue of Microorganisms (GCM) 10K type strain sequencing project: providing services to taxonomists for standard genome sequencing and annotation.</title>
        <authorList>
            <consortium name="The Broad Institute Genomics Platform"/>
            <consortium name="The Broad Institute Genome Sequencing Center for Infectious Disease"/>
            <person name="Wu L."/>
            <person name="Ma J."/>
        </authorList>
    </citation>
    <scope>NUCLEOTIDE SEQUENCE [LARGE SCALE GENOMIC DNA]</scope>
    <source>
        <strain evidence="3">JCM 4505</strain>
    </source>
</reference>
<accession>A0ABP3FTA4</accession>
<sequence>MVEYSLDIPGRDEAERYRLITTLMDPKTAPAAELAALYGEWWEVENTLAELKTTQIGTRTVMPSKSPGLVFQEIYAHLALYAGLRVLMHRAAVNRSEPLDPDRLSFAAALRAARRSITSLNRDFPPQHLSTVARELEEEINPPRRRRAVIRQAKRKMSRFLSWNPDRPRPPQPTRRPAETFRSLQPSHPHQTPKSTALSLTSIRSGEHV</sequence>
<feature type="region of interest" description="Disordered" evidence="1">
    <location>
        <begin position="159"/>
        <end position="209"/>
    </location>
</feature>
<evidence type="ECO:0008006" key="4">
    <source>
        <dbReference type="Google" id="ProtNLM"/>
    </source>
</evidence>
<comment type="caution">
    <text evidence="2">The sequence shown here is derived from an EMBL/GenBank/DDBJ whole genome shotgun (WGS) entry which is preliminary data.</text>
</comment>
<dbReference type="RefSeq" id="WP_344170169.1">
    <property type="nucleotide sequence ID" value="NZ_BAAABV010000038.1"/>
</dbReference>
<keyword evidence="3" id="KW-1185">Reference proteome</keyword>
<evidence type="ECO:0000313" key="3">
    <source>
        <dbReference type="Proteomes" id="UP001501867"/>
    </source>
</evidence>
<evidence type="ECO:0000313" key="2">
    <source>
        <dbReference type="EMBL" id="GAA0325276.1"/>
    </source>
</evidence>
<name>A0ABP3FTA4_9ACTN</name>
<protein>
    <recommendedName>
        <fullName evidence="4">Transposase</fullName>
    </recommendedName>
</protein>
<gene>
    <name evidence="2" type="ORF">GCM10010302_75470</name>
</gene>
<proteinExistence type="predicted"/>
<organism evidence="2 3">
    <name type="scientific">Streptomyces polychromogenes</name>
    <dbReference type="NCBI Taxonomy" id="67342"/>
    <lineage>
        <taxon>Bacteria</taxon>
        <taxon>Bacillati</taxon>
        <taxon>Actinomycetota</taxon>
        <taxon>Actinomycetes</taxon>
        <taxon>Kitasatosporales</taxon>
        <taxon>Streptomycetaceae</taxon>
        <taxon>Streptomyces</taxon>
    </lineage>
</organism>